<keyword evidence="2" id="KW-0812">Transmembrane</keyword>
<evidence type="ECO:0000313" key="3">
    <source>
        <dbReference type="EMBL" id="KAF5338112.1"/>
    </source>
</evidence>
<protein>
    <submittedName>
        <fullName evidence="3">Uncharacterized protein</fullName>
    </submittedName>
</protein>
<keyword evidence="2" id="KW-1133">Transmembrane helix</keyword>
<dbReference type="Proteomes" id="UP000559256">
    <property type="component" value="Unassembled WGS sequence"/>
</dbReference>
<reference evidence="3 4" key="1">
    <citation type="journal article" date="2020" name="ISME J.">
        <title>Uncovering the hidden diversity of litter-decomposition mechanisms in mushroom-forming fungi.</title>
        <authorList>
            <person name="Floudas D."/>
            <person name="Bentzer J."/>
            <person name="Ahren D."/>
            <person name="Johansson T."/>
            <person name="Persson P."/>
            <person name="Tunlid A."/>
        </authorList>
    </citation>
    <scope>NUCLEOTIDE SEQUENCE [LARGE SCALE GENOMIC DNA]</scope>
    <source>
        <strain evidence="3 4">CBS 291.85</strain>
    </source>
</reference>
<evidence type="ECO:0000256" key="2">
    <source>
        <dbReference type="SAM" id="Phobius"/>
    </source>
</evidence>
<organism evidence="3 4">
    <name type="scientific">Tetrapyrgos nigripes</name>
    <dbReference type="NCBI Taxonomy" id="182062"/>
    <lineage>
        <taxon>Eukaryota</taxon>
        <taxon>Fungi</taxon>
        <taxon>Dikarya</taxon>
        <taxon>Basidiomycota</taxon>
        <taxon>Agaricomycotina</taxon>
        <taxon>Agaricomycetes</taxon>
        <taxon>Agaricomycetidae</taxon>
        <taxon>Agaricales</taxon>
        <taxon>Marasmiineae</taxon>
        <taxon>Marasmiaceae</taxon>
        <taxon>Tetrapyrgos</taxon>
    </lineage>
</organism>
<feature type="transmembrane region" description="Helical" evidence="2">
    <location>
        <begin position="20"/>
        <end position="45"/>
    </location>
</feature>
<sequence>MSCLNLDEIVPKDIPVFLNITMKFSIVAILVFLLLLSSVSVYFFFEMLFSKGPWKRSTARRDLEARDSNDRTVAYPFYHAIYNPSDDLSQPPSTYCVHFDANTSSQVTVSDNADIMLNVRQLMKSRVAEADEKEKVTANDSDGVEGVGHGQLEESVPLLNAGKTD</sequence>
<accession>A0A8H5FIS2</accession>
<keyword evidence="4" id="KW-1185">Reference proteome</keyword>
<proteinExistence type="predicted"/>
<evidence type="ECO:0000313" key="4">
    <source>
        <dbReference type="Proteomes" id="UP000559256"/>
    </source>
</evidence>
<dbReference type="AlphaFoldDB" id="A0A8H5FIS2"/>
<dbReference type="EMBL" id="JAACJM010000200">
    <property type="protein sequence ID" value="KAF5338112.1"/>
    <property type="molecule type" value="Genomic_DNA"/>
</dbReference>
<name>A0A8H5FIS2_9AGAR</name>
<feature type="region of interest" description="Disordered" evidence="1">
    <location>
        <begin position="130"/>
        <end position="165"/>
    </location>
</feature>
<comment type="caution">
    <text evidence="3">The sequence shown here is derived from an EMBL/GenBank/DDBJ whole genome shotgun (WGS) entry which is preliminary data.</text>
</comment>
<gene>
    <name evidence="3" type="ORF">D9758_015362</name>
</gene>
<keyword evidence="2" id="KW-0472">Membrane</keyword>
<evidence type="ECO:0000256" key="1">
    <source>
        <dbReference type="SAM" id="MobiDB-lite"/>
    </source>
</evidence>